<evidence type="ECO:0000256" key="2">
    <source>
        <dbReference type="ARBA" id="ARBA00023242"/>
    </source>
</evidence>
<dbReference type="AlphaFoldDB" id="A0A9P9AA94"/>
<feature type="region of interest" description="Disordered" evidence="3">
    <location>
        <begin position="53"/>
        <end position="93"/>
    </location>
</feature>
<keyword evidence="6" id="KW-1185">Reference proteome</keyword>
<dbReference type="PROSITE" id="PS50048">
    <property type="entry name" value="ZN2_CY6_FUNGAL_2"/>
    <property type="match status" value="1"/>
</dbReference>
<dbReference type="PROSITE" id="PS00463">
    <property type="entry name" value="ZN2_CY6_FUNGAL_1"/>
    <property type="match status" value="1"/>
</dbReference>
<dbReference type="GO" id="GO:0005634">
    <property type="term" value="C:nucleus"/>
    <property type="evidence" value="ECO:0007669"/>
    <property type="project" value="UniProtKB-SubCell"/>
</dbReference>
<dbReference type="GO" id="GO:0008270">
    <property type="term" value="F:zinc ion binding"/>
    <property type="evidence" value="ECO:0007669"/>
    <property type="project" value="InterPro"/>
</dbReference>
<dbReference type="InterPro" id="IPR036864">
    <property type="entry name" value="Zn2-C6_fun-type_DNA-bd_sf"/>
</dbReference>
<comment type="subcellular location">
    <subcellularLocation>
        <location evidence="1">Nucleus</location>
    </subcellularLocation>
</comment>
<dbReference type="CDD" id="cd00067">
    <property type="entry name" value="GAL4"/>
    <property type="match status" value="1"/>
</dbReference>
<evidence type="ECO:0000313" key="6">
    <source>
        <dbReference type="Proteomes" id="UP000770015"/>
    </source>
</evidence>
<keyword evidence="2" id="KW-0539">Nucleus</keyword>
<dbReference type="Pfam" id="PF00172">
    <property type="entry name" value="Zn_clus"/>
    <property type="match status" value="1"/>
</dbReference>
<dbReference type="InterPro" id="IPR021858">
    <property type="entry name" value="Fun_TF"/>
</dbReference>
<feature type="non-terminal residue" evidence="5">
    <location>
        <position position="1"/>
    </location>
</feature>
<organism evidence="5 6">
    <name type="scientific">Plectosphaerella plurivora</name>
    <dbReference type="NCBI Taxonomy" id="936078"/>
    <lineage>
        <taxon>Eukaryota</taxon>
        <taxon>Fungi</taxon>
        <taxon>Dikarya</taxon>
        <taxon>Ascomycota</taxon>
        <taxon>Pezizomycotina</taxon>
        <taxon>Sordariomycetes</taxon>
        <taxon>Hypocreomycetidae</taxon>
        <taxon>Glomerellales</taxon>
        <taxon>Plectosphaerellaceae</taxon>
        <taxon>Plectosphaerella</taxon>
    </lineage>
</organism>
<name>A0A9P9AA94_9PEZI</name>
<dbReference type="InterPro" id="IPR001138">
    <property type="entry name" value="Zn2Cys6_DnaBD"/>
</dbReference>
<dbReference type="Gene3D" id="4.10.240.10">
    <property type="entry name" value="Zn(2)-C6 fungal-type DNA-binding domain"/>
    <property type="match status" value="1"/>
</dbReference>
<sequence length="490" mass="56222">RARLRTKTGCLTCRQRRKKCDEKTPMCGVCAKIGRKCQWPSFSELLDRRFASHDDSRHHTNSSDLESASPTSQDVKSAQRRHQNRDTNSPEPEFIPEYSLVAESAVTHAVVSHEMPLALSRHFAESYFSLLLLPSCHPDYSNGWLAEIQDLMISHRSLYFSVLACAASHVHQIDTSTPAQDLSLTYYTKATRELSDLLKNGSKLENHNGLLMSIMLLYLHGCMGVGTYTDIPIHVDAAIRILRMRLLKRKETIHCLFDRLAVESVLYQIFLVSTGLWTQRPGAEYQFDAEFWCQAERLLDRSEFFPGRPTSLNSPVLGLPISLFRLAITLRQQYGSGSTPDADVLLQIRDEVQDCEALLLCEPDVCYQDEGYSLSDKEICYRDGRLLYAAAISLLFEQIMVQGVHNTGPPLPVSRHSWQIRRSILILERQRLSTEWGRFFLGNWPVYTIGLFLESHDDRAMLRADLRRRWEETKFSQVFRFLQDLEAVWA</sequence>
<comment type="caution">
    <text evidence="5">The sequence shown here is derived from an EMBL/GenBank/DDBJ whole genome shotgun (WGS) entry which is preliminary data.</text>
</comment>
<dbReference type="GO" id="GO:0000981">
    <property type="term" value="F:DNA-binding transcription factor activity, RNA polymerase II-specific"/>
    <property type="evidence" value="ECO:0007669"/>
    <property type="project" value="InterPro"/>
</dbReference>
<evidence type="ECO:0000256" key="1">
    <source>
        <dbReference type="ARBA" id="ARBA00004123"/>
    </source>
</evidence>
<dbReference type="EMBL" id="JAGSXJ010000016">
    <property type="protein sequence ID" value="KAH6684965.1"/>
    <property type="molecule type" value="Genomic_DNA"/>
</dbReference>
<protein>
    <submittedName>
        <fullName evidence="5">Fungal-specific transcription factor domain-containing protein</fullName>
    </submittedName>
</protein>
<feature type="domain" description="Zn(2)-C6 fungal-type" evidence="4">
    <location>
        <begin position="9"/>
        <end position="39"/>
    </location>
</feature>
<feature type="non-terminal residue" evidence="5">
    <location>
        <position position="490"/>
    </location>
</feature>
<dbReference type="SUPFAM" id="SSF57701">
    <property type="entry name" value="Zn2/Cys6 DNA-binding domain"/>
    <property type="match status" value="1"/>
</dbReference>
<evidence type="ECO:0000313" key="5">
    <source>
        <dbReference type="EMBL" id="KAH6684965.1"/>
    </source>
</evidence>
<dbReference type="Pfam" id="PF11951">
    <property type="entry name" value="Fungal_trans_2"/>
    <property type="match status" value="1"/>
</dbReference>
<dbReference type="Proteomes" id="UP000770015">
    <property type="component" value="Unassembled WGS sequence"/>
</dbReference>
<dbReference type="OrthoDB" id="1919336at2759"/>
<accession>A0A9P9AA94</accession>
<dbReference type="PANTHER" id="PTHR37534">
    <property type="entry name" value="TRANSCRIPTIONAL ACTIVATOR PROTEIN UGA3"/>
    <property type="match status" value="1"/>
</dbReference>
<feature type="compositionally biased region" description="Polar residues" evidence="3">
    <location>
        <begin position="62"/>
        <end position="76"/>
    </location>
</feature>
<dbReference type="PANTHER" id="PTHR37534:SF46">
    <property type="entry name" value="ZN(II)2CYS6 TRANSCRIPTION FACTOR (EUROFUNG)"/>
    <property type="match status" value="1"/>
</dbReference>
<reference evidence="5" key="1">
    <citation type="journal article" date="2021" name="Nat. Commun.">
        <title>Genetic determinants of endophytism in the Arabidopsis root mycobiome.</title>
        <authorList>
            <person name="Mesny F."/>
            <person name="Miyauchi S."/>
            <person name="Thiergart T."/>
            <person name="Pickel B."/>
            <person name="Atanasova L."/>
            <person name="Karlsson M."/>
            <person name="Huettel B."/>
            <person name="Barry K.W."/>
            <person name="Haridas S."/>
            <person name="Chen C."/>
            <person name="Bauer D."/>
            <person name="Andreopoulos W."/>
            <person name="Pangilinan J."/>
            <person name="LaButti K."/>
            <person name="Riley R."/>
            <person name="Lipzen A."/>
            <person name="Clum A."/>
            <person name="Drula E."/>
            <person name="Henrissat B."/>
            <person name="Kohler A."/>
            <person name="Grigoriev I.V."/>
            <person name="Martin F.M."/>
            <person name="Hacquard S."/>
        </authorList>
    </citation>
    <scope>NUCLEOTIDE SEQUENCE</scope>
    <source>
        <strain evidence="5">MPI-SDFR-AT-0117</strain>
    </source>
</reference>
<proteinExistence type="predicted"/>
<dbReference type="SMART" id="SM00066">
    <property type="entry name" value="GAL4"/>
    <property type="match status" value="1"/>
</dbReference>
<evidence type="ECO:0000256" key="3">
    <source>
        <dbReference type="SAM" id="MobiDB-lite"/>
    </source>
</evidence>
<evidence type="ECO:0000259" key="4">
    <source>
        <dbReference type="PROSITE" id="PS50048"/>
    </source>
</evidence>
<gene>
    <name evidence="5" type="ORF">F5X68DRAFT_242035</name>
</gene>